<dbReference type="Proteomes" id="UP000321479">
    <property type="component" value="Chromosome"/>
</dbReference>
<dbReference type="SMART" id="SM00867">
    <property type="entry name" value="YceI"/>
    <property type="match status" value="1"/>
</dbReference>
<evidence type="ECO:0000259" key="1">
    <source>
        <dbReference type="SMART" id="SM00867"/>
    </source>
</evidence>
<dbReference type="RefSeq" id="WP_147032063.1">
    <property type="nucleotide sequence ID" value="NZ_CP042436.1"/>
</dbReference>
<keyword evidence="3" id="KW-1185">Reference proteome</keyword>
<feature type="domain" description="Lipid/polyisoprenoid-binding YceI-like" evidence="1">
    <location>
        <begin position="31"/>
        <end position="199"/>
    </location>
</feature>
<evidence type="ECO:0000313" key="3">
    <source>
        <dbReference type="Proteomes" id="UP000321479"/>
    </source>
</evidence>
<dbReference type="KEGG" id="mgin:FRZ54_13160"/>
<dbReference type="PANTHER" id="PTHR34406">
    <property type="entry name" value="PROTEIN YCEI"/>
    <property type="match status" value="1"/>
</dbReference>
<protein>
    <submittedName>
        <fullName evidence="2">YceI family protein</fullName>
    </submittedName>
</protein>
<name>A0A5B8UWH3_9SPHI</name>
<accession>A0A5B8UWH3</accession>
<dbReference type="EMBL" id="CP042436">
    <property type="protein sequence ID" value="QEC63487.1"/>
    <property type="molecule type" value="Genomic_DNA"/>
</dbReference>
<proteinExistence type="predicted"/>
<dbReference type="InterPro" id="IPR036761">
    <property type="entry name" value="TTHA0802/YceI-like_sf"/>
</dbReference>
<reference evidence="2 3" key="1">
    <citation type="journal article" date="2017" name="Curr. Microbiol.">
        <title>Mucilaginibacter ginsenosidivorans sp. nov., Isolated from Soil of Ginseng Field.</title>
        <authorList>
            <person name="Kim M.M."/>
            <person name="Siddiqi M.Z."/>
            <person name="Im W.T."/>
        </authorList>
    </citation>
    <scope>NUCLEOTIDE SEQUENCE [LARGE SCALE GENOMIC DNA]</scope>
    <source>
        <strain evidence="2 3">Gsoil 3017</strain>
    </source>
</reference>
<dbReference type="InterPro" id="IPR007372">
    <property type="entry name" value="Lipid/polyisoprenoid-bd_YceI"/>
</dbReference>
<dbReference type="OrthoDB" id="951410at2"/>
<dbReference type="AlphaFoldDB" id="A0A5B8UWH3"/>
<organism evidence="2 3">
    <name type="scientific">Mucilaginibacter ginsenosidivorans</name>
    <dbReference type="NCBI Taxonomy" id="398053"/>
    <lineage>
        <taxon>Bacteria</taxon>
        <taxon>Pseudomonadati</taxon>
        <taxon>Bacteroidota</taxon>
        <taxon>Sphingobacteriia</taxon>
        <taxon>Sphingobacteriales</taxon>
        <taxon>Sphingobacteriaceae</taxon>
        <taxon>Mucilaginibacter</taxon>
    </lineage>
</organism>
<dbReference type="Gene3D" id="2.40.128.110">
    <property type="entry name" value="Lipid/polyisoprenoid-binding, YceI-like"/>
    <property type="match status" value="1"/>
</dbReference>
<dbReference type="SUPFAM" id="SSF101874">
    <property type="entry name" value="YceI-like"/>
    <property type="match status" value="1"/>
</dbReference>
<evidence type="ECO:0000313" key="2">
    <source>
        <dbReference type="EMBL" id="QEC63487.1"/>
    </source>
</evidence>
<sequence>MKTLFISLLILGSALGSKPTNPATGAGGVSVLKVDPATSTINWKAEKATGSHAGTVAIKSGTLTMYCGQLAKGTVLIDMSAVSVTDLAAPDKQKLENNLRGDNFFDTEKFPEARLEIVSVDHRSEKLHHFVTVLGNITLHGITKQIVFTADVAKSNYNDFAGQADITLNRKDFGVATNNIKYNTFIYKDIRLHVAIQANKTDEQVTSL</sequence>
<gene>
    <name evidence="2" type="ORF">FRZ54_13160</name>
</gene>
<dbReference type="Pfam" id="PF04264">
    <property type="entry name" value="YceI"/>
    <property type="match status" value="1"/>
</dbReference>
<dbReference type="PANTHER" id="PTHR34406:SF1">
    <property type="entry name" value="PROTEIN YCEI"/>
    <property type="match status" value="1"/>
</dbReference>